<dbReference type="GO" id="GO:0008237">
    <property type="term" value="F:metallopeptidase activity"/>
    <property type="evidence" value="ECO:0007669"/>
    <property type="project" value="UniProtKB-KW"/>
</dbReference>
<keyword evidence="2" id="KW-0645">Protease</keyword>
<proteinExistence type="inferred from homology"/>
<keyword evidence="4" id="KW-0378">Hydrolase</keyword>
<dbReference type="GO" id="GO:0006508">
    <property type="term" value="P:proteolysis"/>
    <property type="evidence" value="ECO:0007669"/>
    <property type="project" value="UniProtKB-KW"/>
</dbReference>
<evidence type="ECO:0000256" key="3">
    <source>
        <dbReference type="ARBA" id="ARBA00022723"/>
    </source>
</evidence>
<dbReference type="PROSITE" id="PS01302">
    <property type="entry name" value="UPF0758"/>
    <property type="match status" value="1"/>
</dbReference>
<dbReference type="Gene3D" id="1.10.150.20">
    <property type="entry name" value="5' to 3' exonuclease, C-terminal subdomain"/>
    <property type="match status" value="1"/>
</dbReference>
<sequence>MRVKDMPACDRPRERLFAGGAGALADRELLALLLGSGCRGLSALELASQLIAHCGDLSELARADAHRLRTMPGMGPAKAARLAAAFQLLRRVQAAPEPHRVTSSADLAAVAAPLLRGHRRERLVVVVCDPAGAVIRKTVLTEGGSDHTSSPIREIIALALTSGGALFGIAHNHPSGSLAPSDADLKVTARLREAAETVGLRFLDHLIITDRAWRRIPSGDSDIDLPPTPAASERARDRDRPPRAGAPTTRATGNERPGRKRKARGTETGPPGGMAKAGGGGTDGPRPP</sequence>
<evidence type="ECO:0000256" key="1">
    <source>
        <dbReference type="ARBA" id="ARBA00010243"/>
    </source>
</evidence>
<keyword evidence="3" id="KW-0479">Metal-binding</keyword>
<dbReference type="NCBIfam" id="TIGR00608">
    <property type="entry name" value="radc"/>
    <property type="match status" value="1"/>
</dbReference>
<dbReference type="InterPro" id="IPR001405">
    <property type="entry name" value="UPF0758"/>
</dbReference>
<dbReference type="GO" id="GO:0046872">
    <property type="term" value="F:metal ion binding"/>
    <property type="evidence" value="ECO:0007669"/>
    <property type="project" value="UniProtKB-KW"/>
</dbReference>
<dbReference type="OrthoDB" id="9804482at2"/>
<evidence type="ECO:0000256" key="6">
    <source>
        <dbReference type="ARBA" id="ARBA00023049"/>
    </source>
</evidence>
<protein>
    <submittedName>
        <fullName evidence="10">DNA repair protein RadC</fullName>
    </submittedName>
</protein>
<evidence type="ECO:0000256" key="7">
    <source>
        <dbReference type="RuleBase" id="RU003797"/>
    </source>
</evidence>
<dbReference type="PANTHER" id="PTHR30471">
    <property type="entry name" value="DNA REPAIR PROTEIN RADC"/>
    <property type="match status" value="1"/>
</dbReference>
<dbReference type="CDD" id="cd08071">
    <property type="entry name" value="MPN_DUF2466"/>
    <property type="match status" value="1"/>
</dbReference>
<dbReference type="SUPFAM" id="SSF47781">
    <property type="entry name" value="RuvA domain 2-like"/>
    <property type="match status" value="1"/>
</dbReference>
<dbReference type="SUPFAM" id="SSF102712">
    <property type="entry name" value="JAB1/MPN domain"/>
    <property type="match status" value="1"/>
</dbReference>
<feature type="domain" description="MPN" evidence="9">
    <location>
        <begin position="100"/>
        <end position="222"/>
    </location>
</feature>
<dbReference type="STRING" id="504805.SAMN05421505_10278"/>
<evidence type="ECO:0000256" key="4">
    <source>
        <dbReference type="ARBA" id="ARBA00022801"/>
    </source>
</evidence>
<dbReference type="AlphaFoldDB" id="A0A1G7RX15"/>
<keyword evidence="5" id="KW-0862">Zinc</keyword>
<evidence type="ECO:0000256" key="2">
    <source>
        <dbReference type="ARBA" id="ARBA00022670"/>
    </source>
</evidence>
<dbReference type="RefSeq" id="WP_093167677.1">
    <property type="nucleotide sequence ID" value="NZ_FNCN01000002.1"/>
</dbReference>
<dbReference type="InterPro" id="IPR010994">
    <property type="entry name" value="RuvA_2-like"/>
</dbReference>
<evidence type="ECO:0000256" key="5">
    <source>
        <dbReference type="ARBA" id="ARBA00022833"/>
    </source>
</evidence>
<gene>
    <name evidence="10" type="ORF">SAMN05421505_10278</name>
</gene>
<evidence type="ECO:0000256" key="8">
    <source>
        <dbReference type="SAM" id="MobiDB-lite"/>
    </source>
</evidence>
<feature type="compositionally biased region" description="Gly residues" evidence="8">
    <location>
        <begin position="270"/>
        <end position="288"/>
    </location>
</feature>
<dbReference type="Proteomes" id="UP000198923">
    <property type="component" value="Unassembled WGS sequence"/>
</dbReference>
<dbReference type="PANTHER" id="PTHR30471:SF3">
    <property type="entry name" value="UPF0758 PROTEIN YEES-RELATED"/>
    <property type="match status" value="1"/>
</dbReference>
<evidence type="ECO:0000313" key="11">
    <source>
        <dbReference type="Proteomes" id="UP000198923"/>
    </source>
</evidence>
<comment type="similarity">
    <text evidence="1 7">Belongs to the UPF0758 family.</text>
</comment>
<feature type="region of interest" description="Disordered" evidence="8">
    <location>
        <begin position="217"/>
        <end position="288"/>
    </location>
</feature>
<dbReference type="InterPro" id="IPR046778">
    <property type="entry name" value="UPF0758_N"/>
</dbReference>
<dbReference type="Gene3D" id="3.40.140.10">
    <property type="entry name" value="Cytidine Deaminase, domain 2"/>
    <property type="match status" value="1"/>
</dbReference>
<keyword evidence="6" id="KW-0482">Metalloprotease</keyword>
<reference evidence="10 11" key="1">
    <citation type="submission" date="2016-10" db="EMBL/GenBank/DDBJ databases">
        <authorList>
            <person name="de Groot N.N."/>
        </authorList>
    </citation>
    <scope>NUCLEOTIDE SEQUENCE [LARGE SCALE GENOMIC DNA]</scope>
    <source>
        <strain evidence="10 11">CPCC 201354</strain>
    </source>
</reference>
<name>A0A1G7RX15_9ACTN</name>
<organism evidence="10 11">
    <name type="scientific">Sinosporangium album</name>
    <dbReference type="NCBI Taxonomy" id="504805"/>
    <lineage>
        <taxon>Bacteria</taxon>
        <taxon>Bacillati</taxon>
        <taxon>Actinomycetota</taxon>
        <taxon>Actinomycetes</taxon>
        <taxon>Streptosporangiales</taxon>
        <taxon>Streptosporangiaceae</taxon>
        <taxon>Sinosporangium</taxon>
    </lineage>
</organism>
<dbReference type="PROSITE" id="PS50249">
    <property type="entry name" value="MPN"/>
    <property type="match status" value="1"/>
</dbReference>
<keyword evidence="11" id="KW-1185">Reference proteome</keyword>
<dbReference type="InterPro" id="IPR037518">
    <property type="entry name" value="MPN"/>
</dbReference>
<dbReference type="InterPro" id="IPR025657">
    <property type="entry name" value="RadC_JAB"/>
</dbReference>
<accession>A0A1G7RX15</accession>
<evidence type="ECO:0000259" key="9">
    <source>
        <dbReference type="PROSITE" id="PS50249"/>
    </source>
</evidence>
<dbReference type="EMBL" id="FNCN01000002">
    <property type="protein sequence ID" value="SDG15224.1"/>
    <property type="molecule type" value="Genomic_DNA"/>
</dbReference>
<dbReference type="Pfam" id="PF20582">
    <property type="entry name" value="UPF0758_N"/>
    <property type="match status" value="1"/>
</dbReference>
<dbReference type="InterPro" id="IPR020891">
    <property type="entry name" value="UPF0758_CS"/>
</dbReference>
<evidence type="ECO:0000313" key="10">
    <source>
        <dbReference type="EMBL" id="SDG15224.1"/>
    </source>
</evidence>
<feature type="compositionally biased region" description="Low complexity" evidence="8">
    <location>
        <begin position="243"/>
        <end position="252"/>
    </location>
</feature>
<feature type="compositionally biased region" description="Basic and acidic residues" evidence="8">
    <location>
        <begin position="233"/>
        <end position="242"/>
    </location>
</feature>
<dbReference type="Pfam" id="PF04002">
    <property type="entry name" value="RadC"/>
    <property type="match status" value="1"/>
</dbReference>